<name>A0A399D624_9BACT</name>
<keyword evidence="1" id="KW-0812">Transmembrane</keyword>
<dbReference type="InterPro" id="IPR011871">
    <property type="entry name" value="Fib_succ_major"/>
</dbReference>
<keyword evidence="4" id="KW-1185">Reference proteome</keyword>
<dbReference type="RefSeq" id="WP_119348113.1">
    <property type="nucleotide sequence ID" value="NZ_QWET01000001.1"/>
</dbReference>
<sequence>MIKREYIYSIQKWVFNLWNFLINIRRSYELSNYIYVKVIIVLLILLKLASVSIAQDTVTDIDGNIYHTVQIGDQIWMKENLRTTRYKNGDIIETTVPENKDINEENNPKYVWVFAGKEKNVNTYGRLYTWYSITDSRGLCPCGWHIPDESEWLKLANFLGGESVAGGKLKKEGIIDWYSPNIGATNESGFSALPGGGRLSNGVFNDYGNGAIWWNMEGSGYYLNYSDAYIHKWDFVKKSGLSVRCVKDDD</sequence>
<dbReference type="Pfam" id="PF09603">
    <property type="entry name" value="Fib_succ_major"/>
    <property type="match status" value="1"/>
</dbReference>
<proteinExistence type="predicted"/>
<dbReference type="NCBIfam" id="TIGR02145">
    <property type="entry name" value="Fib_succ_major"/>
    <property type="match status" value="1"/>
</dbReference>
<organism evidence="3 4">
    <name type="scientific">Mariniphaga sediminis</name>
    <dbReference type="NCBI Taxonomy" id="1628158"/>
    <lineage>
        <taxon>Bacteria</taxon>
        <taxon>Pseudomonadati</taxon>
        <taxon>Bacteroidota</taxon>
        <taxon>Bacteroidia</taxon>
        <taxon>Marinilabiliales</taxon>
        <taxon>Prolixibacteraceae</taxon>
        <taxon>Mariniphaga</taxon>
    </lineage>
</organism>
<keyword evidence="1" id="KW-0472">Membrane</keyword>
<feature type="domain" description="Fibrobacter succinogenes major paralogous" evidence="2">
    <location>
        <begin position="69"/>
        <end position="247"/>
    </location>
</feature>
<evidence type="ECO:0000256" key="1">
    <source>
        <dbReference type="SAM" id="Phobius"/>
    </source>
</evidence>
<evidence type="ECO:0000313" key="4">
    <source>
        <dbReference type="Proteomes" id="UP000266441"/>
    </source>
</evidence>
<evidence type="ECO:0000259" key="2">
    <source>
        <dbReference type="Pfam" id="PF09603"/>
    </source>
</evidence>
<gene>
    <name evidence="3" type="ORF">D1164_01255</name>
</gene>
<evidence type="ECO:0000313" key="3">
    <source>
        <dbReference type="EMBL" id="RIH67089.1"/>
    </source>
</evidence>
<dbReference type="Proteomes" id="UP000266441">
    <property type="component" value="Unassembled WGS sequence"/>
</dbReference>
<reference evidence="3 4" key="1">
    <citation type="journal article" date="2015" name="Int. J. Syst. Evol. Microbiol.">
        <title>Mariniphaga sediminis sp. nov., isolated from coastal sediment.</title>
        <authorList>
            <person name="Wang F.Q."/>
            <person name="Shen Q.Y."/>
            <person name="Chen G.J."/>
            <person name="Du Z.J."/>
        </authorList>
    </citation>
    <scope>NUCLEOTIDE SEQUENCE [LARGE SCALE GENOMIC DNA]</scope>
    <source>
        <strain evidence="3 4">SY21</strain>
    </source>
</reference>
<accession>A0A399D624</accession>
<keyword evidence="1" id="KW-1133">Transmembrane helix</keyword>
<protein>
    <recommendedName>
        <fullName evidence="2">Fibrobacter succinogenes major paralogous domain-containing protein</fullName>
    </recommendedName>
</protein>
<dbReference type="AlphaFoldDB" id="A0A399D624"/>
<dbReference type="OrthoDB" id="9805760at2"/>
<dbReference type="EMBL" id="QWET01000001">
    <property type="protein sequence ID" value="RIH67089.1"/>
    <property type="molecule type" value="Genomic_DNA"/>
</dbReference>
<comment type="caution">
    <text evidence="3">The sequence shown here is derived from an EMBL/GenBank/DDBJ whole genome shotgun (WGS) entry which is preliminary data.</text>
</comment>
<feature type="transmembrane region" description="Helical" evidence="1">
    <location>
        <begin position="34"/>
        <end position="54"/>
    </location>
</feature>